<sequence>MPATPNHAPEPSRTDPALIRNFCIIAHIDHGKSTLADRMLQLTGVVEQRQMRAQYLDRMDIERERGITIKSQAVRLPWAPTEGPDQGTTHILNMIDTPGHVDFTYEVSRSLAACEGTILLVDAAQGIEAQTLANLYLAMENDLTIIPVLNKIDLPAAQPEKFAEELANLVGCDPSDVLKVSAKTGLGVDALLDRAVQEIPAPVGVADAPARAMIFDSVYDSYRGVVTYVRVVDGKLNKRERIRMMSTGATHELLEIGVNSPEMLPADGLGVGEVGYLITGVKDVRQSKVGDTITSQAKGAEEALGGYKDPKPMVFSGLYPLDGSDYPDLREALDKLQLNDAALVYEPETSAALGFGFRVGFLGLLHLDVIRERLEREFGLDLIATAPNVVYRVIMEDATEITVTNPSEFPEGKIAEVYEPVVRATILAPTEFIGAIMELCQTRRGTLLGMDYLSEDRVEIRYTLPLAEIVFDFFDQLKSKTRGYASLDYEPTGEQSSSLVKVDILLHGDKVDAFSAITHKDQAYAYGVRLVAKLRELIPRQNFEVPVQAAIGSRVIARETIRAIRKDVLAKCYGGDISRKRKLLEKQKEGKKRMKMVGSVEVPQEAFIAVLSSDDSAGSTKGKK</sequence>
<dbReference type="GO" id="GO:0043022">
    <property type="term" value="F:ribosome binding"/>
    <property type="evidence" value="ECO:0007669"/>
    <property type="project" value="UniProtKB-UniRule"/>
</dbReference>
<dbReference type="InterPro" id="IPR027417">
    <property type="entry name" value="P-loop_NTPase"/>
</dbReference>
<dbReference type="FunFam" id="3.30.70.2570:FF:000001">
    <property type="entry name" value="Translation factor GUF1, mitochondrial"/>
    <property type="match status" value="1"/>
</dbReference>
<feature type="binding site" evidence="12">
    <location>
        <begin position="150"/>
        <end position="153"/>
    </location>
    <ligand>
        <name>GTP</name>
        <dbReference type="ChEBI" id="CHEBI:37565"/>
    </ligand>
</feature>
<evidence type="ECO:0000256" key="11">
    <source>
        <dbReference type="ARBA" id="ARBA00066744"/>
    </source>
</evidence>
<dbReference type="GO" id="GO:0003746">
    <property type="term" value="F:translation elongation factor activity"/>
    <property type="evidence" value="ECO:0007669"/>
    <property type="project" value="UniProtKB-UniRule"/>
</dbReference>
<keyword evidence="2 12" id="KW-1003">Cell membrane</keyword>
<evidence type="ECO:0000256" key="1">
    <source>
        <dbReference type="ARBA" id="ARBA00005454"/>
    </source>
</evidence>
<dbReference type="SUPFAM" id="SSF50447">
    <property type="entry name" value="Translation proteins"/>
    <property type="match status" value="1"/>
</dbReference>
<keyword evidence="4 12" id="KW-0378">Hydrolase</keyword>
<dbReference type="InterPro" id="IPR006297">
    <property type="entry name" value="EF-4"/>
</dbReference>
<feature type="domain" description="Tr-type G" evidence="13">
    <location>
        <begin position="17"/>
        <end position="203"/>
    </location>
</feature>
<dbReference type="InterPro" id="IPR004161">
    <property type="entry name" value="EFTu-like_2"/>
</dbReference>
<dbReference type="Pfam" id="PF03144">
    <property type="entry name" value="GTP_EFTU_D2"/>
    <property type="match status" value="1"/>
</dbReference>
<dbReference type="EMBL" id="CP022433">
    <property type="protein sequence ID" value="ASN24423.1"/>
    <property type="molecule type" value="Genomic_DNA"/>
</dbReference>
<dbReference type="InterPro" id="IPR035654">
    <property type="entry name" value="LepA_IV"/>
</dbReference>
<comment type="catalytic activity">
    <reaction evidence="8 12">
        <text>GTP + H2O = GDP + phosphate + H(+)</text>
        <dbReference type="Rhea" id="RHEA:19669"/>
        <dbReference type="ChEBI" id="CHEBI:15377"/>
        <dbReference type="ChEBI" id="CHEBI:15378"/>
        <dbReference type="ChEBI" id="CHEBI:37565"/>
        <dbReference type="ChEBI" id="CHEBI:43474"/>
        <dbReference type="ChEBI" id="CHEBI:58189"/>
        <dbReference type="EC" id="3.6.5.n1"/>
    </reaction>
</comment>
<dbReference type="NCBIfam" id="TIGR01393">
    <property type="entry name" value="lepA"/>
    <property type="match status" value="1"/>
</dbReference>
<dbReference type="Pfam" id="PF06421">
    <property type="entry name" value="LepA_C"/>
    <property type="match status" value="1"/>
</dbReference>
<dbReference type="InterPro" id="IPR000795">
    <property type="entry name" value="T_Tr_GTP-bd_dom"/>
</dbReference>
<dbReference type="InterPro" id="IPR035647">
    <property type="entry name" value="EFG_III/V"/>
</dbReference>
<keyword evidence="14" id="KW-0251">Elongation factor</keyword>
<dbReference type="PRINTS" id="PR00315">
    <property type="entry name" value="ELONGATNFCT"/>
</dbReference>
<dbReference type="Gene3D" id="3.30.70.2570">
    <property type="entry name" value="Elongation factor 4, C-terminal domain"/>
    <property type="match status" value="1"/>
</dbReference>
<proteinExistence type="inferred from homology"/>
<comment type="similarity">
    <text evidence="10">Belongs to the GTP-binding elongation factor family. LepA subfamily.</text>
</comment>
<dbReference type="PANTHER" id="PTHR43512">
    <property type="entry name" value="TRANSLATION FACTOR GUF1-RELATED"/>
    <property type="match status" value="1"/>
</dbReference>
<keyword evidence="6 12" id="KW-0342">GTP-binding</keyword>
<dbReference type="Gene3D" id="3.30.70.240">
    <property type="match status" value="1"/>
</dbReference>
<keyword evidence="7 12" id="KW-0472">Membrane</keyword>
<keyword evidence="3 12" id="KW-0547">Nucleotide-binding</keyword>
<dbReference type="Gene3D" id="3.40.50.300">
    <property type="entry name" value="P-loop containing nucleotide triphosphate hydrolases"/>
    <property type="match status" value="1"/>
</dbReference>
<dbReference type="OrthoDB" id="9801472at2"/>
<evidence type="ECO:0000256" key="9">
    <source>
        <dbReference type="ARBA" id="ARBA00057626"/>
    </source>
</evidence>
<dbReference type="InterPro" id="IPR038363">
    <property type="entry name" value="LepA_C_sf"/>
</dbReference>
<dbReference type="FunFam" id="3.40.50.300:FF:000078">
    <property type="entry name" value="Elongation factor 4"/>
    <property type="match status" value="1"/>
</dbReference>
<evidence type="ECO:0000256" key="3">
    <source>
        <dbReference type="ARBA" id="ARBA00022741"/>
    </source>
</evidence>
<dbReference type="KEGG" id="splu:LK06_009510"/>
<dbReference type="InterPro" id="IPR013842">
    <property type="entry name" value="LepA_CTD"/>
</dbReference>
<evidence type="ECO:0000313" key="15">
    <source>
        <dbReference type="Proteomes" id="UP000031501"/>
    </source>
</evidence>
<dbReference type="GO" id="GO:0003924">
    <property type="term" value="F:GTPase activity"/>
    <property type="evidence" value="ECO:0007669"/>
    <property type="project" value="UniProtKB-UniRule"/>
</dbReference>
<dbReference type="GO" id="GO:0005525">
    <property type="term" value="F:GTP binding"/>
    <property type="evidence" value="ECO:0007669"/>
    <property type="project" value="UniProtKB-UniRule"/>
</dbReference>
<dbReference type="NCBIfam" id="TIGR00231">
    <property type="entry name" value="small_GTP"/>
    <property type="match status" value="1"/>
</dbReference>
<dbReference type="STRING" id="1355015.LK06_009510"/>
<dbReference type="CDD" id="cd03699">
    <property type="entry name" value="EF4_II"/>
    <property type="match status" value="1"/>
</dbReference>
<dbReference type="RefSeq" id="WP_039654616.1">
    <property type="nucleotide sequence ID" value="NZ_CP021080.1"/>
</dbReference>
<evidence type="ECO:0000256" key="2">
    <source>
        <dbReference type="ARBA" id="ARBA00022475"/>
    </source>
</evidence>
<dbReference type="FunFam" id="3.30.70.240:FF:000011">
    <property type="entry name" value="Elongation factor 4"/>
    <property type="match status" value="1"/>
</dbReference>
<accession>A0A221NWN9</accession>
<dbReference type="InterPro" id="IPR009000">
    <property type="entry name" value="Transl_B-barrel_sf"/>
</dbReference>
<keyword evidence="15" id="KW-1185">Reference proteome</keyword>
<dbReference type="CDD" id="cd16260">
    <property type="entry name" value="EF4_III"/>
    <property type="match status" value="1"/>
</dbReference>
<dbReference type="AlphaFoldDB" id="A0A221NWN9"/>
<evidence type="ECO:0000313" key="14">
    <source>
        <dbReference type="EMBL" id="ASN24423.1"/>
    </source>
</evidence>
<dbReference type="SMART" id="SM00838">
    <property type="entry name" value="EFG_C"/>
    <property type="match status" value="1"/>
</dbReference>
<comment type="function">
    <text evidence="9 12">Required for accurate and efficient protein synthesis under certain stress conditions. May act as a fidelity factor of the translation reaction, by catalyzing a one-codon backward translocation of tRNAs on improperly translocated ribosomes. Back-translocation proceeds from a post-translocation (POST) complex to a pre-translocation (PRE) complex, thus giving elongation factor G a second chance to translocate the tRNAs correctly. Binds to ribosomes in a GTP-dependent manner.</text>
</comment>
<evidence type="ECO:0000256" key="8">
    <source>
        <dbReference type="ARBA" id="ARBA00050293"/>
    </source>
</evidence>
<dbReference type="EC" id="3.6.5.n1" evidence="11 12"/>
<dbReference type="GO" id="GO:0045727">
    <property type="term" value="P:positive regulation of translation"/>
    <property type="evidence" value="ECO:0007669"/>
    <property type="project" value="UniProtKB-UniRule"/>
</dbReference>
<dbReference type="PANTHER" id="PTHR43512:SF4">
    <property type="entry name" value="TRANSLATION FACTOR GUF1 HOMOLOG, CHLOROPLASTIC"/>
    <property type="match status" value="1"/>
</dbReference>
<dbReference type="Pfam" id="PF00679">
    <property type="entry name" value="EFG_C"/>
    <property type="match status" value="1"/>
</dbReference>
<dbReference type="CDD" id="cd03709">
    <property type="entry name" value="lepA_C"/>
    <property type="match status" value="1"/>
</dbReference>
<organism evidence="14 15">
    <name type="scientific">Streptomyces pluripotens</name>
    <dbReference type="NCBI Taxonomy" id="1355015"/>
    <lineage>
        <taxon>Bacteria</taxon>
        <taxon>Bacillati</taxon>
        <taxon>Actinomycetota</taxon>
        <taxon>Actinomycetes</taxon>
        <taxon>Kitasatosporales</taxon>
        <taxon>Streptomycetaceae</taxon>
        <taxon>Streptomyces</taxon>
    </lineage>
</organism>
<gene>
    <name evidence="12" type="primary">lepA</name>
    <name evidence="14" type="ORF">LK07_10625</name>
</gene>
<evidence type="ECO:0000259" key="13">
    <source>
        <dbReference type="PROSITE" id="PS51722"/>
    </source>
</evidence>
<dbReference type="InterPro" id="IPR031157">
    <property type="entry name" value="G_TR_CS"/>
</dbReference>
<reference evidence="14 15" key="1">
    <citation type="submission" date="2017-07" db="EMBL/GenBank/DDBJ databases">
        <title>Genome sequence of Streptomyces pluripotens MUSC 137T.</title>
        <authorList>
            <person name="Ser H.-L."/>
            <person name="Lee L.-H."/>
        </authorList>
    </citation>
    <scope>NUCLEOTIDE SEQUENCE [LARGE SCALE GENOMIC DNA]</scope>
    <source>
        <strain evidence="14 15">MUSC 137</strain>
    </source>
</reference>
<comment type="subcellular location">
    <subcellularLocation>
        <location evidence="12">Cell membrane</location>
        <topology evidence="12">Peripheral membrane protein</topology>
        <orientation evidence="12">Cytoplasmic side</orientation>
    </subcellularLocation>
</comment>
<dbReference type="SUPFAM" id="SSF52540">
    <property type="entry name" value="P-loop containing nucleoside triphosphate hydrolases"/>
    <property type="match status" value="1"/>
</dbReference>
<dbReference type="PROSITE" id="PS51722">
    <property type="entry name" value="G_TR_2"/>
    <property type="match status" value="1"/>
</dbReference>
<comment type="similarity">
    <text evidence="1 12">Belongs to the TRAFAC class translation factor GTPase superfamily. Classic translation factor GTPase family. LepA subfamily.</text>
</comment>
<evidence type="ECO:0000256" key="7">
    <source>
        <dbReference type="ARBA" id="ARBA00023136"/>
    </source>
</evidence>
<dbReference type="Proteomes" id="UP000031501">
    <property type="component" value="Chromosome"/>
</dbReference>
<protein>
    <recommendedName>
        <fullName evidence="11 12">Elongation factor 4</fullName>
        <shortName evidence="12">EF-4</shortName>
        <ecNumber evidence="11 12">3.6.5.n1</ecNumber>
    </recommendedName>
    <alternativeName>
        <fullName evidence="12">Ribosomal back-translocase LepA</fullName>
    </alternativeName>
</protein>
<dbReference type="FunFam" id="2.40.30.10:FF:000015">
    <property type="entry name" value="Translation factor GUF1, mitochondrial"/>
    <property type="match status" value="1"/>
</dbReference>
<dbReference type="Pfam" id="PF00009">
    <property type="entry name" value="GTP_EFTU"/>
    <property type="match status" value="1"/>
</dbReference>
<evidence type="ECO:0000256" key="6">
    <source>
        <dbReference type="ARBA" id="ARBA00023134"/>
    </source>
</evidence>
<keyword evidence="5 12" id="KW-0648">Protein biosynthesis</keyword>
<feature type="binding site" evidence="12">
    <location>
        <begin position="29"/>
        <end position="34"/>
    </location>
    <ligand>
        <name>GTP</name>
        <dbReference type="ChEBI" id="CHEBI:37565"/>
    </ligand>
</feature>
<evidence type="ECO:0000256" key="12">
    <source>
        <dbReference type="HAMAP-Rule" id="MF_00071"/>
    </source>
</evidence>
<dbReference type="InterPro" id="IPR005225">
    <property type="entry name" value="Small_GTP-bd"/>
</dbReference>
<dbReference type="SUPFAM" id="SSF54980">
    <property type="entry name" value="EF-G C-terminal domain-like"/>
    <property type="match status" value="2"/>
</dbReference>
<dbReference type="InterPro" id="IPR000640">
    <property type="entry name" value="EFG_V-like"/>
</dbReference>
<evidence type="ECO:0000256" key="5">
    <source>
        <dbReference type="ARBA" id="ARBA00022917"/>
    </source>
</evidence>
<dbReference type="CDD" id="cd01890">
    <property type="entry name" value="LepA"/>
    <property type="match status" value="1"/>
</dbReference>
<dbReference type="GO" id="GO:0005886">
    <property type="term" value="C:plasma membrane"/>
    <property type="evidence" value="ECO:0007669"/>
    <property type="project" value="UniProtKB-SubCell"/>
</dbReference>
<dbReference type="FunFam" id="3.30.70.870:FF:000004">
    <property type="entry name" value="Translation factor GUF1, mitochondrial"/>
    <property type="match status" value="1"/>
</dbReference>
<dbReference type="PROSITE" id="PS00301">
    <property type="entry name" value="G_TR_1"/>
    <property type="match status" value="1"/>
</dbReference>
<evidence type="ECO:0000256" key="10">
    <source>
        <dbReference type="ARBA" id="ARBA00061052"/>
    </source>
</evidence>
<evidence type="ECO:0000256" key="4">
    <source>
        <dbReference type="ARBA" id="ARBA00022801"/>
    </source>
</evidence>
<dbReference type="HAMAP" id="MF_00071">
    <property type="entry name" value="LepA"/>
    <property type="match status" value="1"/>
</dbReference>
<dbReference type="Gene3D" id="2.40.30.10">
    <property type="entry name" value="Translation factors"/>
    <property type="match status" value="1"/>
</dbReference>
<name>A0A221NWN9_9ACTN</name>
<dbReference type="Gene3D" id="3.30.70.870">
    <property type="entry name" value="Elongation Factor G (Translational Gtpase), domain 3"/>
    <property type="match status" value="1"/>
</dbReference>